<sequence>MSMRKRRPAEVNTITRLIFKASYYFSFTIARAVDRKANEPRQTLVGSLWKPTIHESVASRQPVIKRTENPGGGFLFEDAVHEKIVDS</sequence>
<reference evidence="1" key="1">
    <citation type="journal article" date="2020" name="New Phytol.">
        <title>Comparative genomics reveals dynamic genome evolution in host specialist ectomycorrhizal fungi.</title>
        <authorList>
            <person name="Lofgren L.A."/>
            <person name="Nguyen N.H."/>
            <person name="Vilgalys R."/>
            <person name="Ruytinx J."/>
            <person name="Liao H.L."/>
            <person name="Branco S."/>
            <person name="Kuo A."/>
            <person name="LaButti K."/>
            <person name="Lipzen A."/>
            <person name="Andreopoulos W."/>
            <person name="Pangilinan J."/>
            <person name="Riley R."/>
            <person name="Hundley H."/>
            <person name="Na H."/>
            <person name="Barry K."/>
            <person name="Grigoriev I.V."/>
            <person name="Stajich J.E."/>
            <person name="Kennedy P.G."/>
        </authorList>
    </citation>
    <scope>NUCLEOTIDE SEQUENCE</scope>
    <source>
        <strain evidence="1">DOB743</strain>
    </source>
</reference>
<keyword evidence="2" id="KW-1185">Reference proteome</keyword>
<gene>
    <name evidence="1" type="ORF">EV702DRAFT_1203989</name>
</gene>
<dbReference type="Proteomes" id="UP000714275">
    <property type="component" value="Unassembled WGS sequence"/>
</dbReference>
<name>A0A9P6ZHY9_9AGAM</name>
<comment type="caution">
    <text evidence="1">The sequence shown here is derived from an EMBL/GenBank/DDBJ whole genome shotgun (WGS) entry which is preliminary data.</text>
</comment>
<dbReference type="EMBL" id="JABBWD010000092">
    <property type="protein sequence ID" value="KAG1766859.1"/>
    <property type="molecule type" value="Genomic_DNA"/>
</dbReference>
<accession>A0A9P6ZHY9</accession>
<protein>
    <submittedName>
        <fullName evidence="1">Uncharacterized protein</fullName>
    </submittedName>
</protein>
<organism evidence="1 2">
    <name type="scientific">Suillus placidus</name>
    <dbReference type="NCBI Taxonomy" id="48579"/>
    <lineage>
        <taxon>Eukaryota</taxon>
        <taxon>Fungi</taxon>
        <taxon>Dikarya</taxon>
        <taxon>Basidiomycota</taxon>
        <taxon>Agaricomycotina</taxon>
        <taxon>Agaricomycetes</taxon>
        <taxon>Agaricomycetidae</taxon>
        <taxon>Boletales</taxon>
        <taxon>Suillineae</taxon>
        <taxon>Suillaceae</taxon>
        <taxon>Suillus</taxon>
    </lineage>
</organism>
<evidence type="ECO:0000313" key="1">
    <source>
        <dbReference type="EMBL" id="KAG1766859.1"/>
    </source>
</evidence>
<dbReference type="OrthoDB" id="2683031at2759"/>
<dbReference type="AlphaFoldDB" id="A0A9P6ZHY9"/>
<proteinExistence type="predicted"/>
<evidence type="ECO:0000313" key="2">
    <source>
        <dbReference type="Proteomes" id="UP000714275"/>
    </source>
</evidence>